<keyword evidence="1 4" id="KW-0812">Transmembrane</keyword>
<evidence type="ECO:0000256" key="1">
    <source>
        <dbReference type="ARBA" id="ARBA00022692"/>
    </source>
</evidence>
<dbReference type="RefSeq" id="XP_064658702.1">
    <property type="nucleotide sequence ID" value="XM_064802577.1"/>
</dbReference>
<dbReference type="PANTHER" id="PTHR12483">
    <property type="entry name" value="SOLUTE CARRIER FAMILY 31 COPPER TRANSPORTERS"/>
    <property type="match status" value="1"/>
</dbReference>
<gene>
    <name evidence="6" type="ORF">LTR77_005331</name>
</gene>
<feature type="transmembrane region" description="Helical" evidence="4">
    <location>
        <begin position="58"/>
        <end position="89"/>
    </location>
</feature>
<dbReference type="GO" id="GO:0005375">
    <property type="term" value="F:copper ion transmembrane transporter activity"/>
    <property type="evidence" value="ECO:0007669"/>
    <property type="project" value="UniProtKB-UniRule"/>
</dbReference>
<feature type="transmembrane region" description="Helical" evidence="4">
    <location>
        <begin position="148"/>
        <end position="172"/>
    </location>
</feature>
<feature type="transmembrane region" description="Helical" evidence="4">
    <location>
        <begin position="120"/>
        <end position="142"/>
    </location>
</feature>
<keyword evidence="4" id="KW-0187">Copper transport</keyword>
<protein>
    <recommendedName>
        <fullName evidence="4">Copper transport protein</fullName>
    </recommendedName>
</protein>
<dbReference type="GO" id="GO:0005886">
    <property type="term" value="C:plasma membrane"/>
    <property type="evidence" value="ECO:0007669"/>
    <property type="project" value="TreeGrafter"/>
</dbReference>
<dbReference type="EMBL" id="JAVRRT010000008">
    <property type="protein sequence ID" value="KAK5169356.1"/>
    <property type="molecule type" value="Genomic_DNA"/>
</dbReference>
<comment type="similarity">
    <text evidence="4">Belongs to the copper transporter (Ctr) (TC 1.A.56) family. SLC31A subfamily.</text>
</comment>
<evidence type="ECO:0000256" key="2">
    <source>
        <dbReference type="ARBA" id="ARBA00022989"/>
    </source>
</evidence>
<name>A0AAV9PAD5_9PEZI</name>
<evidence type="ECO:0000256" key="4">
    <source>
        <dbReference type="RuleBase" id="RU367022"/>
    </source>
</evidence>
<comment type="subcellular location">
    <subcellularLocation>
        <location evidence="4">Membrane</location>
        <topology evidence="4">Multi-pass membrane protein</topology>
    </subcellularLocation>
</comment>
<keyword evidence="4" id="KW-0186">Copper</keyword>
<feature type="region of interest" description="Disordered" evidence="5">
    <location>
        <begin position="1"/>
        <end position="23"/>
    </location>
</feature>
<keyword evidence="2 4" id="KW-1133">Transmembrane helix</keyword>
<reference evidence="6 7" key="1">
    <citation type="submission" date="2023-08" db="EMBL/GenBank/DDBJ databases">
        <title>Black Yeasts Isolated from many extreme environments.</title>
        <authorList>
            <person name="Coleine C."/>
            <person name="Stajich J.E."/>
            <person name="Selbmann L."/>
        </authorList>
    </citation>
    <scope>NUCLEOTIDE SEQUENCE [LARGE SCALE GENOMIC DNA]</scope>
    <source>
        <strain evidence="6 7">CCFEE 5935</strain>
    </source>
</reference>
<evidence type="ECO:0000256" key="3">
    <source>
        <dbReference type="ARBA" id="ARBA00023136"/>
    </source>
</evidence>
<sequence length="173" mass="18793">MAMSSMPSSSSSASMSGMDHGSMPGMDHGSTGMTMVFFTATDTPLYSTAFTPHTTGQYAGICVFLIALAFIFRGLIALRCNALTLWAMWRRRQDTRILLREPVNERLAKLADRPWRINEAAAIAVLDVILVGVGYLLMLAVMTMNVGYFMSVLGGTFLGSFIVGRWTGAAVVH</sequence>
<proteinExistence type="inferred from homology"/>
<organism evidence="6 7">
    <name type="scientific">Saxophila tyrrhenica</name>
    <dbReference type="NCBI Taxonomy" id="1690608"/>
    <lineage>
        <taxon>Eukaryota</taxon>
        <taxon>Fungi</taxon>
        <taxon>Dikarya</taxon>
        <taxon>Ascomycota</taxon>
        <taxon>Pezizomycotina</taxon>
        <taxon>Dothideomycetes</taxon>
        <taxon>Dothideomycetidae</taxon>
        <taxon>Mycosphaerellales</taxon>
        <taxon>Extremaceae</taxon>
        <taxon>Saxophila</taxon>
    </lineage>
</organism>
<accession>A0AAV9PAD5</accession>
<evidence type="ECO:0000313" key="6">
    <source>
        <dbReference type="EMBL" id="KAK5169356.1"/>
    </source>
</evidence>
<dbReference type="Pfam" id="PF04145">
    <property type="entry name" value="Ctr"/>
    <property type="match status" value="1"/>
</dbReference>
<dbReference type="InterPro" id="IPR007274">
    <property type="entry name" value="Cop_transporter"/>
</dbReference>
<dbReference type="Proteomes" id="UP001337655">
    <property type="component" value="Unassembled WGS sequence"/>
</dbReference>
<keyword evidence="4" id="KW-0406">Ion transport</keyword>
<comment type="caution">
    <text evidence="6">The sequence shown here is derived from an EMBL/GenBank/DDBJ whole genome shotgun (WGS) entry which is preliminary data.</text>
</comment>
<dbReference type="GeneID" id="89926673"/>
<keyword evidence="3 4" id="KW-0472">Membrane</keyword>
<keyword evidence="4" id="KW-0813">Transport</keyword>
<keyword evidence="7" id="KW-1185">Reference proteome</keyword>
<evidence type="ECO:0000256" key="5">
    <source>
        <dbReference type="SAM" id="MobiDB-lite"/>
    </source>
</evidence>
<evidence type="ECO:0000313" key="7">
    <source>
        <dbReference type="Proteomes" id="UP001337655"/>
    </source>
</evidence>
<dbReference type="PANTHER" id="PTHR12483:SF120">
    <property type="entry name" value="HIGH-AFFINITY COPPER TRANSPORTER CTRA2"/>
    <property type="match status" value="1"/>
</dbReference>
<dbReference type="AlphaFoldDB" id="A0AAV9PAD5"/>